<name>A0ABS3HGF7_9ENTE</name>
<evidence type="ECO:0000313" key="8">
    <source>
        <dbReference type="Proteomes" id="UP000664495"/>
    </source>
</evidence>
<feature type="transmembrane region" description="Helical" evidence="6">
    <location>
        <begin position="253"/>
        <end position="275"/>
    </location>
</feature>
<gene>
    <name evidence="7" type="ORF">JZO85_07140</name>
</gene>
<keyword evidence="2" id="KW-1003">Cell membrane</keyword>
<keyword evidence="4 6" id="KW-1133">Transmembrane helix</keyword>
<evidence type="ECO:0000313" key="7">
    <source>
        <dbReference type="EMBL" id="MBO0452039.1"/>
    </source>
</evidence>
<evidence type="ECO:0000256" key="2">
    <source>
        <dbReference type="ARBA" id="ARBA00022475"/>
    </source>
</evidence>
<dbReference type="Proteomes" id="UP000664495">
    <property type="component" value="Unassembled WGS sequence"/>
</dbReference>
<feature type="transmembrane region" description="Helical" evidence="6">
    <location>
        <begin position="386"/>
        <end position="406"/>
    </location>
</feature>
<evidence type="ECO:0000256" key="3">
    <source>
        <dbReference type="ARBA" id="ARBA00022692"/>
    </source>
</evidence>
<evidence type="ECO:0000256" key="6">
    <source>
        <dbReference type="SAM" id="Phobius"/>
    </source>
</evidence>
<protein>
    <submittedName>
        <fullName evidence="7">Uncharacterized protein</fullName>
    </submittedName>
</protein>
<dbReference type="RefSeq" id="WP_207107816.1">
    <property type="nucleotide sequence ID" value="NZ_JAFLVR010000015.1"/>
</dbReference>
<proteinExistence type="predicted"/>
<sequence length="472" mass="54620">MNTKAKNLLKNINYTVTANFLVLGISVILNLFVPKFIGIKEYSYWQLYVFYSSYVGFLHFGWLDGIYLKNGGKEYDELDRPSLGSQFWYLFLFELILSTIMISLAITFSNSSNKTIILILTASVSVIKNLCTFILYIFQSTNRIKEYAQLSRNDRYIYISLLSIYILFGGRNYFILILLDIFSRLVVSLWGFFKIKDLLLNKIVKLHIVFPEIIDNIKIGSNLMLSNIAGMLIIGISRTLIEYKWSVETFGKLSLTLSISNMFMTFINAVGVVMFPLLRRANQKNLPSLYYDFRNIFVPLSFSFLVFFQPLKIILEFWLPNYKQSLLFMGILFPMIVYEGRMSLLITTFLKTIRQEKKILYANTIALIFSIFFSIVTTILLDSLLLSIGIIMIGLVLRCIIAEKLLEQSLNLARTKDLQIELLLTIIFIFSNILLNNTNSFLIYAFFFIGYLAFVRKKSIASMKNLIKILHS</sequence>
<feature type="transmembrane region" description="Helical" evidence="6">
    <location>
        <begin position="150"/>
        <end position="168"/>
    </location>
</feature>
<feature type="transmembrane region" description="Helical" evidence="6">
    <location>
        <begin position="12"/>
        <end position="33"/>
    </location>
</feature>
<feature type="transmembrane region" description="Helical" evidence="6">
    <location>
        <begin position="441"/>
        <end position="456"/>
    </location>
</feature>
<dbReference type="PANTHER" id="PTHR30250:SF11">
    <property type="entry name" value="O-ANTIGEN TRANSPORTER-RELATED"/>
    <property type="match status" value="1"/>
</dbReference>
<evidence type="ECO:0000256" key="4">
    <source>
        <dbReference type="ARBA" id="ARBA00022989"/>
    </source>
</evidence>
<feature type="transmembrane region" description="Helical" evidence="6">
    <location>
        <begin position="296"/>
        <end position="319"/>
    </location>
</feature>
<dbReference type="EMBL" id="JAFLVR010000015">
    <property type="protein sequence ID" value="MBO0452039.1"/>
    <property type="molecule type" value="Genomic_DNA"/>
</dbReference>
<keyword evidence="5 6" id="KW-0472">Membrane</keyword>
<reference evidence="7 8" key="1">
    <citation type="submission" date="2021-03" db="EMBL/GenBank/DDBJ databases">
        <title>Enterococcal diversity collection.</title>
        <authorList>
            <person name="Gilmore M.S."/>
            <person name="Schwartzman J."/>
            <person name="Van Tyne D."/>
            <person name="Martin M."/>
            <person name="Earl A.M."/>
            <person name="Manson A.L."/>
            <person name="Straub T."/>
            <person name="Salamzade R."/>
            <person name="Saavedra J."/>
            <person name="Lebreton F."/>
            <person name="Prichula J."/>
            <person name="Schaufler K."/>
            <person name="Gaca A."/>
            <person name="Sgardioli B."/>
            <person name="Wagenaar J."/>
            <person name="Strong T."/>
        </authorList>
    </citation>
    <scope>NUCLEOTIDE SEQUENCE [LARGE SCALE GENOMIC DNA]</scope>
    <source>
        <strain evidence="7 8">MJM16</strain>
    </source>
</reference>
<dbReference type="PANTHER" id="PTHR30250">
    <property type="entry name" value="PST FAMILY PREDICTED COLANIC ACID TRANSPORTER"/>
    <property type="match status" value="1"/>
</dbReference>
<feature type="transmembrane region" description="Helical" evidence="6">
    <location>
        <begin position="325"/>
        <end position="347"/>
    </location>
</feature>
<feature type="transmembrane region" description="Helical" evidence="6">
    <location>
        <begin position="87"/>
        <end position="109"/>
    </location>
</feature>
<evidence type="ECO:0000256" key="5">
    <source>
        <dbReference type="ARBA" id="ARBA00023136"/>
    </source>
</evidence>
<keyword evidence="8" id="KW-1185">Reference proteome</keyword>
<organism evidence="7 8">
    <name type="scientific">Candidatus Enterococcus murrayae</name>
    <dbReference type="NCBI Taxonomy" id="2815321"/>
    <lineage>
        <taxon>Bacteria</taxon>
        <taxon>Bacillati</taxon>
        <taxon>Bacillota</taxon>
        <taxon>Bacilli</taxon>
        <taxon>Lactobacillales</taxon>
        <taxon>Enterococcaceae</taxon>
        <taxon>Enterococcus</taxon>
    </lineage>
</organism>
<feature type="transmembrane region" description="Helical" evidence="6">
    <location>
        <begin position="359"/>
        <end position="380"/>
    </location>
</feature>
<keyword evidence="3 6" id="KW-0812">Transmembrane</keyword>
<comment type="caution">
    <text evidence="7">The sequence shown here is derived from an EMBL/GenBank/DDBJ whole genome shotgun (WGS) entry which is preliminary data.</text>
</comment>
<feature type="transmembrane region" description="Helical" evidence="6">
    <location>
        <begin position="115"/>
        <end position="138"/>
    </location>
</feature>
<dbReference type="InterPro" id="IPR050833">
    <property type="entry name" value="Poly_Biosynth_Transport"/>
</dbReference>
<accession>A0ABS3HGF7</accession>
<comment type="subcellular location">
    <subcellularLocation>
        <location evidence="1">Cell membrane</location>
        <topology evidence="1">Multi-pass membrane protein</topology>
    </subcellularLocation>
</comment>
<evidence type="ECO:0000256" key="1">
    <source>
        <dbReference type="ARBA" id="ARBA00004651"/>
    </source>
</evidence>
<feature type="transmembrane region" description="Helical" evidence="6">
    <location>
        <begin position="45"/>
        <end position="67"/>
    </location>
</feature>